<accession>A0AAF1KU85</accession>
<evidence type="ECO:0000313" key="4">
    <source>
        <dbReference type="EMBL" id="WFR98155.1"/>
    </source>
</evidence>
<protein>
    <submittedName>
        <fullName evidence="4">Zincin-like metallopeptidase domain-containing protein</fullName>
    </submittedName>
</protein>
<proteinExistence type="predicted"/>
<dbReference type="PIRSF" id="PIRSF037112">
    <property type="entry name" value="Antirestriction_ArdC"/>
    <property type="match status" value="1"/>
</dbReference>
<dbReference type="AlphaFoldDB" id="A0AAF1KU85"/>
<dbReference type="InterPro" id="IPR041459">
    <property type="entry name" value="MPTase-PolyVal"/>
</dbReference>
<name>A0AAF1KU85_9HYPH</name>
<keyword evidence="5" id="KW-1185">Reference proteome</keyword>
<evidence type="ECO:0000256" key="1">
    <source>
        <dbReference type="SAM" id="MobiDB-lite"/>
    </source>
</evidence>
<reference evidence="4 5" key="1">
    <citation type="journal article" date="2018" name="Sci. Rep.">
        <title>Rhizobium tumorigenes sp. nov., a novel plant tumorigenic bacterium isolated from cane gall tumors on thornless blackberry.</title>
        <authorList>
            <person name="Kuzmanovi N."/>
            <person name="Smalla K."/>
            <person name="Gronow S."/>
            <person name="PuBawska J."/>
        </authorList>
    </citation>
    <scope>NUCLEOTIDE SEQUENCE [LARGE SCALE GENOMIC DNA]</scope>
    <source>
        <strain evidence="4 5">1078</strain>
    </source>
</reference>
<feature type="domain" description="Polyvalent protein metallopeptidase" evidence="3">
    <location>
        <begin position="162"/>
        <end position="290"/>
    </location>
</feature>
<evidence type="ECO:0000313" key="5">
    <source>
        <dbReference type="Proteomes" id="UP000249499"/>
    </source>
</evidence>
<keyword evidence="4" id="KW-0614">Plasmid</keyword>
<dbReference type="Proteomes" id="UP000249499">
    <property type="component" value="Plasmid pRt1078"/>
</dbReference>
<sequence length="338" mass="37630">MDGRTESRIEPRTDVYARITDKILAALEDGVRPWVQPWSSAHLIGRVSRPLRHNGEPYSGINVLLLWSETMARGYGASTWMTFRQAQELGASVRKGETGSMVVYANRVIKTETDSSGQDLERDIVFLKAYTVFNVEQIDGLGDRYADTGQDINARPVDRIAHADAFFSAIGASIRHGGADAFYAPDADVIQMPPIETFRDAEIYYATLAHESIHWTGAAHRLDRDLSRYAKDRSARAREELIAELGAVFLAADLRIVPDMEPRSDHASYLAAWVQVLANDKRFIVQAAAQAQRSVAFLHDLQSQPRRDAAWPSFQDTGRLQSASAKSDPDAQDTPRLT</sequence>
<feature type="compositionally biased region" description="Polar residues" evidence="1">
    <location>
        <begin position="314"/>
        <end position="325"/>
    </location>
</feature>
<dbReference type="Pfam" id="PF08401">
    <property type="entry name" value="ArdcN"/>
    <property type="match status" value="1"/>
</dbReference>
<dbReference type="InterPro" id="IPR017113">
    <property type="entry name" value="Antirestriction_ArdC"/>
</dbReference>
<evidence type="ECO:0000259" key="2">
    <source>
        <dbReference type="Pfam" id="PF08401"/>
    </source>
</evidence>
<gene>
    <name evidence="4" type="ORF">PR017_17885</name>
</gene>
<dbReference type="Pfam" id="PF18818">
    <property type="entry name" value="MPTase-PolyVal"/>
    <property type="match status" value="1"/>
</dbReference>
<organism evidence="4 5">
    <name type="scientific">Rhizobium tumorigenes</name>
    <dbReference type="NCBI Taxonomy" id="2041385"/>
    <lineage>
        <taxon>Bacteria</taxon>
        <taxon>Pseudomonadati</taxon>
        <taxon>Pseudomonadota</taxon>
        <taxon>Alphaproteobacteria</taxon>
        <taxon>Hyphomicrobiales</taxon>
        <taxon>Rhizobiaceae</taxon>
        <taxon>Rhizobium/Agrobacterium group</taxon>
        <taxon>Rhizobium</taxon>
    </lineage>
</organism>
<dbReference type="GO" id="GO:0003697">
    <property type="term" value="F:single-stranded DNA binding"/>
    <property type="evidence" value="ECO:0007669"/>
    <property type="project" value="InterPro"/>
</dbReference>
<dbReference type="KEGG" id="rtu:PR017_17885"/>
<reference evidence="5" key="2">
    <citation type="journal article" date="2023" name="MicrobiologyOpen">
        <title>Genomics of the tumorigenes clade of the family Rhizobiaceae and description of Rhizobium rhododendri sp. nov.</title>
        <authorList>
            <person name="Kuzmanovic N."/>
            <person name="diCenzo G.C."/>
            <person name="Bunk B."/>
            <person name="Sproeer C."/>
            <person name="Fruehling A."/>
            <person name="Neumann-Schaal M."/>
            <person name="Overmann J."/>
            <person name="Smalla K."/>
        </authorList>
    </citation>
    <scope>NUCLEOTIDE SEQUENCE [LARGE SCALE GENOMIC DNA]</scope>
    <source>
        <strain evidence="5">1078</strain>
        <plasmid evidence="5">pRt1078</plasmid>
    </source>
</reference>
<geneLocation type="plasmid" evidence="4 5">
    <name>pRt1078</name>
</geneLocation>
<feature type="domain" description="N-terminal" evidence="2">
    <location>
        <begin position="14"/>
        <end position="133"/>
    </location>
</feature>
<dbReference type="InterPro" id="IPR013610">
    <property type="entry name" value="ArdC_N"/>
</dbReference>
<feature type="region of interest" description="Disordered" evidence="1">
    <location>
        <begin position="308"/>
        <end position="338"/>
    </location>
</feature>
<evidence type="ECO:0000259" key="3">
    <source>
        <dbReference type="Pfam" id="PF18818"/>
    </source>
</evidence>
<dbReference type="EMBL" id="CP117256">
    <property type="protein sequence ID" value="WFR98155.1"/>
    <property type="molecule type" value="Genomic_DNA"/>
</dbReference>